<evidence type="ECO:0000256" key="2">
    <source>
        <dbReference type="ARBA" id="ARBA00022448"/>
    </source>
</evidence>
<evidence type="ECO:0000256" key="6">
    <source>
        <dbReference type="ARBA" id="ARBA00023136"/>
    </source>
</evidence>
<keyword evidence="3" id="KW-1003">Cell membrane</keyword>
<sequence>MSVVPGARRAILAPRWRPGAVPALIAAAVLLVLLVAALAPTLIAPGSPTATDARAGTLPPSPEHWFGTDRSGRDVFTRVVHGAGASLGLGLGATGLALVAGGLLGTLAGLAPRRVDGVLARAVDVLMALPEFLVALLLIAILGPGTGSVLVAVALAAVPAYARVARVRTQQLARSAFVESALVLGQRPWRRVLRHVLPNLLGPLLTMAALGLGTAIVSAAGLGFLGLGATPPAPEWGVLLSEGRNLLGTAWWVAVFPGAAITASVVCASVLGRWLGGRR</sequence>
<organism evidence="9 10">
    <name type="scientific">Arenivirga flava</name>
    <dbReference type="NCBI Taxonomy" id="1930060"/>
    <lineage>
        <taxon>Bacteria</taxon>
        <taxon>Bacillati</taxon>
        <taxon>Actinomycetota</taxon>
        <taxon>Actinomycetes</taxon>
        <taxon>Micrococcales</taxon>
        <taxon>Microbacteriaceae</taxon>
        <taxon>Arenivirga</taxon>
    </lineage>
</organism>
<dbReference type="PROSITE" id="PS50928">
    <property type="entry name" value="ABC_TM1"/>
    <property type="match status" value="1"/>
</dbReference>
<name>A0AA37UM66_9MICO</name>
<dbReference type="EMBL" id="BSUL01000001">
    <property type="protein sequence ID" value="GMA29456.1"/>
    <property type="molecule type" value="Genomic_DNA"/>
</dbReference>
<dbReference type="GO" id="GO:0005886">
    <property type="term" value="C:plasma membrane"/>
    <property type="evidence" value="ECO:0007669"/>
    <property type="project" value="UniProtKB-SubCell"/>
</dbReference>
<dbReference type="AlphaFoldDB" id="A0AA37UM66"/>
<evidence type="ECO:0000313" key="9">
    <source>
        <dbReference type="EMBL" id="GMA29456.1"/>
    </source>
</evidence>
<keyword evidence="4 7" id="KW-0812">Transmembrane</keyword>
<feature type="transmembrane region" description="Helical" evidence="7">
    <location>
        <begin position="249"/>
        <end position="271"/>
    </location>
</feature>
<dbReference type="InterPro" id="IPR000515">
    <property type="entry name" value="MetI-like"/>
</dbReference>
<feature type="transmembrane region" description="Helical" evidence="7">
    <location>
        <begin position="87"/>
        <end position="110"/>
    </location>
</feature>
<comment type="subcellular location">
    <subcellularLocation>
        <location evidence="1 7">Cell membrane</location>
        <topology evidence="1 7">Multi-pass membrane protein</topology>
    </subcellularLocation>
</comment>
<proteinExistence type="inferred from homology"/>
<dbReference type="InterPro" id="IPR050366">
    <property type="entry name" value="BP-dependent_transpt_permease"/>
</dbReference>
<feature type="transmembrane region" description="Helical" evidence="7">
    <location>
        <begin position="21"/>
        <end position="43"/>
    </location>
</feature>
<dbReference type="Proteomes" id="UP001157160">
    <property type="component" value="Unassembled WGS sequence"/>
</dbReference>
<dbReference type="GO" id="GO:0055085">
    <property type="term" value="P:transmembrane transport"/>
    <property type="evidence" value="ECO:0007669"/>
    <property type="project" value="InterPro"/>
</dbReference>
<comment type="caution">
    <text evidence="9">The sequence shown here is derived from an EMBL/GenBank/DDBJ whole genome shotgun (WGS) entry which is preliminary data.</text>
</comment>
<evidence type="ECO:0000256" key="7">
    <source>
        <dbReference type="RuleBase" id="RU363032"/>
    </source>
</evidence>
<evidence type="ECO:0000256" key="4">
    <source>
        <dbReference type="ARBA" id="ARBA00022692"/>
    </source>
</evidence>
<evidence type="ECO:0000256" key="5">
    <source>
        <dbReference type="ARBA" id="ARBA00022989"/>
    </source>
</evidence>
<keyword evidence="5 7" id="KW-1133">Transmembrane helix</keyword>
<reference evidence="9 10" key="1">
    <citation type="journal article" date="2014" name="Int. J. Syst. Evol. Microbiol.">
        <title>Complete genome sequence of Corynebacterium casei LMG S-19264T (=DSM 44701T), isolated from a smear-ripened cheese.</title>
        <authorList>
            <consortium name="US DOE Joint Genome Institute (JGI-PGF)"/>
            <person name="Walter F."/>
            <person name="Albersmeier A."/>
            <person name="Kalinowski J."/>
            <person name="Ruckert C."/>
        </authorList>
    </citation>
    <scope>NUCLEOTIDE SEQUENCE [LARGE SCALE GENOMIC DNA]</scope>
    <source>
        <strain evidence="9 10">NBRC 112289</strain>
    </source>
</reference>
<dbReference type="Pfam" id="PF00528">
    <property type="entry name" value="BPD_transp_1"/>
    <property type="match status" value="1"/>
</dbReference>
<protein>
    <submittedName>
        <fullName evidence="9">ABC transporter permease</fullName>
    </submittedName>
</protein>
<dbReference type="InterPro" id="IPR035906">
    <property type="entry name" value="MetI-like_sf"/>
</dbReference>
<keyword evidence="6 7" id="KW-0472">Membrane</keyword>
<dbReference type="RefSeq" id="WP_284233589.1">
    <property type="nucleotide sequence ID" value="NZ_BSUL01000001.1"/>
</dbReference>
<feature type="domain" description="ABC transmembrane type-1" evidence="8">
    <location>
        <begin position="83"/>
        <end position="272"/>
    </location>
</feature>
<evidence type="ECO:0000256" key="3">
    <source>
        <dbReference type="ARBA" id="ARBA00022475"/>
    </source>
</evidence>
<dbReference type="Gene3D" id="1.10.3720.10">
    <property type="entry name" value="MetI-like"/>
    <property type="match status" value="1"/>
</dbReference>
<comment type="similarity">
    <text evidence="7">Belongs to the binding-protein-dependent transport system permease family.</text>
</comment>
<dbReference type="PANTHER" id="PTHR43386:SF25">
    <property type="entry name" value="PEPTIDE ABC TRANSPORTER PERMEASE PROTEIN"/>
    <property type="match status" value="1"/>
</dbReference>
<keyword evidence="10" id="KW-1185">Reference proteome</keyword>
<dbReference type="CDD" id="cd06261">
    <property type="entry name" value="TM_PBP2"/>
    <property type="match status" value="1"/>
</dbReference>
<dbReference type="PANTHER" id="PTHR43386">
    <property type="entry name" value="OLIGOPEPTIDE TRANSPORT SYSTEM PERMEASE PROTEIN APPC"/>
    <property type="match status" value="1"/>
</dbReference>
<evidence type="ECO:0000259" key="8">
    <source>
        <dbReference type="PROSITE" id="PS50928"/>
    </source>
</evidence>
<feature type="transmembrane region" description="Helical" evidence="7">
    <location>
        <begin position="122"/>
        <end position="142"/>
    </location>
</feature>
<evidence type="ECO:0000313" key="10">
    <source>
        <dbReference type="Proteomes" id="UP001157160"/>
    </source>
</evidence>
<accession>A0AA37UM66</accession>
<keyword evidence="2 7" id="KW-0813">Transport</keyword>
<gene>
    <name evidence="9" type="ORF">GCM10025874_27090</name>
</gene>
<dbReference type="SUPFAM" id="SSF161098">
    <property type="entry name" value="MetI-like"/>
    <property type="match status" value="1"/>
</dbReference>
<evidence type="ECO:0000256" key="1">
    <source>
        <dbReference type="ARBA" id="ARBA00004651"/>
    </source>
</evidence>
<feature type="transmembrane region" description="Helical" evidence="7">
    <location>
        <begin position="200"/>
        <end position="229"/>
    </location>
</feature>
<feature type="transmembrane region" description="Helical" evidence="7">
    <location>
        <begin position="148"/>
        <end position="165"/>
    </location>
</feature>